<dbReference type="OrthoDB" id="9790967at2"/>
<dbReference type="NCBIfam" id="NF004127">
    <property type="entry name" value="PRK05617.1"/>
    <property type="match status" value="1"/>
</dbReference>
<dbReference type="Proteomes" id="UP000001817">
    <property type="component" value="Chromosome 3"/>
</dbReference>
<dbReference type="KEGG" id="bxe:Bxe_C0249"/>
<dbReference type="CDD" id="cd06558">
    <property type="entry name" value="crotonase-like"/>
    <property type="match status" value="1"/>
</dbReference>
<dbReference type="EMBL" id="CP000272">
    <property type="protein sequence ID" value="ABE36173.1"/>
    <property type="molecule type" value="Genomic_DNA"/>
</dbReference>
<dbReference type="RefSeq" id="WP_011493433.1">
    <property type="nucleotide sequence ID" value="NC_007953.1"/>
</dbReference>
<dbReference type="PANTHER" id="PTHR43176:SF6">
    <property type="entry name" value="3-HYDROXYISOBUTYRYL-COA HYDROLASE"/>
    <property type="match status" value="1"/>
</dbReference>
<feature type="domain" description="Enoyl-CoA hydratase/isomerase" evidence="2">
    <location>
        <begin position="22"/>
        <end position="355"/>
    </location>
</feature>
<dbReference type="AlphaFoldDB" id="Q13IB6"/>
<dbReference type="PATRIC" id="fig|266265.5.peg.8031"/>
<keyword evidence="4" id="KW-1185">Reference proteome</keyword>
<dbReference type="Pfam" id="PF16113">
    <property type="entry name" value="ECH_2"/>
    <property type="match status" value="1"/>
</dbReference>
<gene>
    <name evidence="3" type="ORF">Bxe_C0249</name>
</gene>
<dbReference type="PANTHER" id="PTHR43176">
    <property type="entry name" value="3-HYDROXYISOBUTYRYL-COA HYDROLASE-RELATED"/>
    <property type="match status" value="1"/>
</dbReference>
<evidence type="ECO:0000313" key="4">
    <source>
        <dbReference type="Proteomes" id="UP000001817"/>
    </source>
</evidence>
<dbReference type="EC" id="4.2.1.17" evidence="3"/>
<evidence type="ECO:0000259" key="2">
    <source>
        <dbReference type="Pfam" id="PF16113"/>
    </source>
</evidence>
<dbReference type="SUPFAM" id="SSF52096">
    <property type="entry name" value="ClpP/crotonase"/>
    <property type="match status" value="1"/>
</dbReference>
<dbReference type="InterPro" id="IPR032259">
    <property type="entry name" value="HIBYL-CoA-H"/>
</dbReference>
<sequence>MNVNQQAETAAQELVIQEINHVGVVTLNRPKAHNALTHAMVLALTERLSQWKDDPAIYGVVIRGAGDRAFCAGGDIRALYQSYRDGSPLYRDFFVDEYRLDHMLHQYPKPCVAVMDGLVMGGGMGIAQGAALRVVTSRSQIAMPETAIGLFPDVGASYFLAKMPVELGLYLGITGVTLNAADALFAGLADTFAESNHLNDLDGLLSAITWTREPLADLRNAIRTGHRADSGRPSLEALMPAIQHHFDPARSIGQVIDSLDAERDPRYGEWASTTAETLRQRSPLMMCVTREQLLRGRHAELADCFRMELGMVYRAFDDGDVIEGIRALLIDKDKAPRWRAATVDEVTQPMVSRFFDSPWSRDGHPLRDLA</sequence>
<dbReference type="GO" id="GO:0003860">
    <property type="term" value="F:3-hydroxyisobutyryl-CoA hydrolase activity"/>
    <property type="evidence" value="ECO:0007669"/>
    <property type="project" value="InterPro"/>
</dbReference>
<keyword evidence="1" id="KW-0378">Hydrolase</keyword>
<keyword evidence="3" id="KW-0456">Lyase</keyword>
<proteinExistence type="predicted"/>
<dbReference type="GO" id="GO:0006574">
    <property type="term" value="P:L-valine catabolic process"/>
    <property type="evidence" value="ECO:0007669"/>
    <property type="project" value="TreeGrafter"/>
</dbReference>
<dbReference type="InterPro" id="IPR029045">
    <property type="entry name" value="ClpP/crotonase-like_dom_sf"/>
</dbReference>
<dbReference type="GO" id="GO:0004300">
    <property type="term" value="F:enoyl-CoA hydratase activity"/>
    <property type="evidence" value="ECO:0007669"/>
    <property type="project" value="UniProtKB-EC"/>
</dbReference>
<organism evidence="3 4">
    <name type="scientific">Paraburkholderia xenovorans (strain LB400)</name>
    <dbReference type="NCBI Taxonomy" id="266265"/>
    <lineage>
        <taxon>Bacteria</taxon>
        <taxon>Pseudomonadati</taxon>
        <taxon>Pseudomonadota</taxon>
        <taxon>Betaproteobacteria</taxon>
        <taxon>Burkholderiales</taxon>
        <taxon>Burkholderiaceae</taxon>
        <taxon>Paraburkholderia</taxon>
    </lineage>
</organism>
<dbReference type="KEGG" id="bxb:DR64_8181"/>
<protein>
    <submittedName>
        <fullName evidence="3">Enoyl-CoA hydratase/isomerase</fullName>
        <ecNumber evidence="3">4.2.1.17</ecNumber>
    </submittedName>
</protein>
<dbReference type="STRING" id="266265.Bxe_C0249"/>
<dbReference type="InterPro" id="IPR045004">
    <property type="entry name" value="ECH_dom"/>
</dbReference>
<accession>Q13IB6</accession>
<evidence type="ECO:0000313" key="3">
    <source>
        <dbReference type="EMBL" id="ABE36173.1"/>
    </source>
</evidence>
<reference evidence="3 4" key="1">
    <citation type="journal article" date="2006" name="Proc. Natl. Acad. Sci. U.S.A.">
        <title>Burkholderia xenovorans LB400 harbors a multi-replicon, 9.73-Mbp genome shaped for versatility.</title>
        <authorList>
            <person name="Chain P.S."/>
            <person name="Denef V.J."/>
            <person name="Konstantinidis K.T."/>
            <person name="Vergez L.M."/>
            <person name="Agullo L."/>
            <person name="Reyes V.L."/>
            <person name="Hauser L."/>
            <person name="Cordova M."/>
            <person name="Gomez L."/>
            <person name="Gonzalez M."/>
            <person name="Land M."/>
            <person name="Lao V."/>
            <person name="Larimer F."/>
            <person name="LiPuma J.J."/>
            <person name="Mahenthiralingam E."/>
            <person name="Malfatti S.A."/>
            <person name="Marx C.J."/>
            <person name="Parnell J.J."/>
            <person name="Ramette A."/>
            <person name="Richardson P."/>
            <person name="Seeger M."/>
            <person name="Smith D."/>
            <person name="Spilker T."/>
            <person name="Sul W.J."/>
            <person name="Tsoi T.V."/>
            <person name="Ulrich L.E."/>
            <person name="Zhulin I.B."/>
            <person name="Tiedje J.M."/>
        </authorList>
    </citation>
    <scope>NUCLEOTIDE SEQUENCE [LARGE SCALE GENOMIC DNA]</scope>
    <source>
        <strain evidence="3 4">LB400</strain>
    </source>
</reference>
<dbReference type="Gene3D" id="3.90.226.10">
    <property type="entry name" value="2-enoyl-CoA Hydratase, Chain A, domain 1"/>
    <property type="match status" value="1"/>
</dbReference>
<dbReference type="eggNOG" id="COG1024">
    <property type="taxonomic scope" value="Bacteria"/>
</dbReference>
<name>Q13IB6_PARXL</name>
<evidence type="ECO:0000256" key="1">
    <source>
        <dbReference type="ARBA" id="ARBA00022801"/>
    </source>
</evidence>